<evidence type="ECO:0000259" key="2">
    <source>
        <dbReference type="SMART" id="SM00343"/>
    </source>
</evidence>
<dbReference type="Proteomes" id="UP000038009">
    <property type="component" value="Unassembled WGS sequence"/>
</dbReference>
<feature type="domain" description="CCHC-type" evidence="2">
    <location>
        <begin position="514"/>
        <end position="530"/>
    </location>
</feature>
<dbReference type="OMA" id="PAKDFRK"/>
<dbReference type="VEuPathDB" id="TriTrypDB:Lsey_0294_0050"/>
<gene>
    <name evidence="3" type="ORF">ABL78_6896</name>
</gene>
<dbReference type="GO" id="GO:0008270">
    <property type="term" value="F:zinc ion binding"/>
    <property type="evidence" value="ECO:0007669"/>
    <property type="project" value="InterPro"/>
</dbReference>
<keyword evidence="4" id="KW-1185">Reference proteome</keyword>
<dbReference type="InterPro" id="IPR001878">
    <property type="entry name" value="Znf_CCHC"/>
</dbReference>
<proteinExistence type="predicted"/>
<dbReference type="AlphaFoldDB" id="A0A0N1PCK9"/>
<feature type="compositionally biased region" description="Basic and acidic residues" evidence="1">
    <location>
        <begin position="856"/>
        <end position="873"/>
    </location>
</feature>
<evidence type="ECO:0000256" key="1">
    <source>
        <dbReference type="SAM" id="MobiDB-lite"/>
    </source>
</evidence>
<dbReference type="GO" id="GO:0003676">
    <property type="term" value="F:nucleic acid binding"/>
    <property type="evidence" value="ECO:0007669"/>
    <property type="project" value="InterPro"/>
</dbReference>
<feature type="domain" description="CCHC-type" evidence="2">
    <location>
        <begin position="743"/>
        <end position="759"/>
    </location>
</feature>
<dbReference type="EMBL" id="LJSK01000294">
    <property type="protein sequence ID" value="KPI84051.1"/>
    <property type="molecule type" value="Genomic_DNA"/>
</dbReference>
<organism evidence="3 4">
    <name type="scientific">Leptomonas seymouri</name>
    <dbReference type="NCBI Taxonomy" id="5684"/>
    <lineage>
        <taxon>Eukaryota</taxon>
        <taxon>Discoba</taxon>
        <taxon>Euglenozoa</taxon>
        <taxon>Kinetoplastea</taxon>
        <taxon>Metakinetoplastina</taxon>
        <taxon>Trypanosomatida</taxon>
        <taxon>Trypanosomatidae</taxon>
        <taxon>Leishmaniinae</taxon>
        <taxon>Leptomonas</taxon>
    </lineage>
</organism>
<reference evidence="3 4" key="1">
    <citation type="journal article" date="2015" name="PLoS Pathog.">
        <title>Leptomonas seymouri: Adaptations to the Dixenous Life Cycle Analyzed by Genome Sequencing, Transcriptome Profiling and Co-infection with Leishmania donovani.</title>
        <authorList>
            <person name="Kraeva N."/>
            <person name="Butenko A."/>
            <person name="Hlavacova J."/>
            <person name="Kostygov A."/>
            <person name="Myskova J."/>
            <person name="Grybchuk D."/>
            <person name="Lestinova T."/>
            <person name="Votypka J."/>
            <person name="Volf P."/>
            <person name="Opperdoes F."/>
            <person name="Flegontov P."/>
            <person name="Lukes J."/>
            <person name="Yurchenko V."/>
        </authorList>
    </citation>
    <scope>NUCLEOTIDE SEQUENCE [LARGE SCALE GENOMIC DNA]</scope>
    <source>
        <strain evidence="3 4">ATCC 30220</strain>
    </source>
</reference>
<feature type="region of interest" description="Disordered" evidence="1">
    <location>
        <begin position="848"/>
        <end position="955"/>
    </location>
</feature>
<name>A0A0N1PCK9_LEPSE</name>
<evidence type="ECO:0000313" key="3">
    <source>
        <dbReference type="EMBL" id="KPI84051.1"/>
    </source>
</evidence>
<feature type="compositionally biased region" description="Polar residues" evidence="1">
    <location>
        <begin position="945"/>
        <end position="955"/>
    </location>
</feature>
<protein>
    <recommendedName>
        <fullName evidence="2">CCHC-type domain-containing protein</fullName>
    </recommendedName>
</protein>
<sequence length="955" mass="107798">MALSNLDEQFLHRSCVQLSAALVDPSILSTEQVNAIRFAKQHAGAHPREIARALVWRVVDSADDTLDQSVNEDRVGAWSLLTAVIAECGDASSEIFRTSLGDQIAALLPYLVSYRWWTSVRSIQEEGLRSSANVVLSYDKVIPSSLINGFSTRNVDAYAVGLMRQRYRAFLTVWKSVWRPDLYQSLRDVVKRVEAQGNLLPPVADDLLMVPEAFRESLWRLRRTAPRPSIAVELLRNYGWPMVPVQRDNNNIVRPIAYELPQTEAELRRLDPAMHPTVFQWLKVLLEKQGGCPQCDSWDHTEARCPCEVPFYRSPSDESAMQTHRALVSTATGGAALPLLTYVQAVRALYSANLRLPLRVPEALDAITRLIRDEKPYEDLLAAFDTVRGAVTGPRERHALWRHASYQLLPSKTVFAKPNDDTFSPCIAKSQHVLQSNRRFKEWEQLSAAVEVLDMCFRRRDVSARAQHNLDEVRATASFFFCLVDGSLSASFNPATYARVPEEVESLAVLKDNLCRVCLQPFHTAVSCPYVREDETAEHRRHSSGLSVAKPPIEEWDLQVARRVLEDADCLFIKFPSEAYRVSAAMERIDVDDRPAKDFRKAELQLAVKLIHERHVAVCSECNVTGHSLRSCERRAYRALKHVELLPVDVRLDPHKLRQVLRRYTRDDAIYGELLDALDIYTHGGQLLPTSFMKAIREMDDARIPLAAARYATDTVQSFLLYSNSTDLLQHLRQLRSALFPEICVFCDSFHHRSEDCTRCRADERAYLQELRRTGLTLWTYLLHRDAYDQLLPSDYPRGKESVLALVDQFEKDYRPGGVGRSRFFKDNDLPDMSQGSHLVNTYASLVDSTPSQASQDRKRPREEVQIERRGVDDDSMELTPAAAVPTTPSDLLGEVAGTAGEALDSLQLPELKDSAVDTMETAERGSTQRGEDPVVNDVLAEQGPATNEVSSSKE</sequence>
<dbReference type="SMART" id="SM00343">
    <property type="entry name" value="ZnF_C2HC"/>
    <property type="match status" value="3"/>
</dbReference>
<feature type="domain" description="CCHC-type" evidence="2">
    <location>
        <begin position="618"/>
        <end position="634"/>
    </location>
</feature>
<comment type="caution">
    <text evidence="3">The sequence shown here is derived from an EMBL/GenBank/DDBJ whole genome shotgun (WGS) entry which is preliminary data.</text>
</comment>
<evidence type="ECO:0000313" key="4">
    <source>
        <dbReference type="Proteomes" id="UP000038009"/>
    </source>
</evidence>
<accession>A0A0N1PCK9</accession>
<dbReference type="OrthoDB" id="269582at2759"/>